<dbReference type="EMBL" id="JACGCM010001965">
    <property type="protein sequence ID" value="KAF6146640.1"/>
    <property type="molecule type" value="Genomic_DNA"/>
</dbReference>
<gene>
    <name evidence="2" type="ORF">GIB67_008926</name>
</gene>
<dbReference type="InterPro" id="IPR040321">
    <property type="entry name" value="SCD2-like"/>
</dbReference>
<keyword evidence="3" id="KW-1185">Reference proteome</keyword>
<comment type="caution">
    <text evidence="2">The sequence shown here is derived from an EMBL/GenBank/DDBJ whole genome shotgun (WGS) entry which is preliminary data.</text>
</comment>
<feature type="coiled-coil region" evidence="1">
    <location>
        <begin position="84"/>
        <end position="111"/>
    </location>
</feature>
<dbReference type="Proteomes" id="UP000541444">
    <property type="component" value="Unassembled WGS sequence"/>
</dbReference>
<evidence type="ECO:0000313" key="3">
    <source>
        <dbReference type="Proteomes" id="UP000541444"/>
    </source>
</evidence>
<protein>
    <submittedName>
        <fullName evidence="2">Uncharacterized protein</fullName>
    </submittedName>
</protein>
<dbReference type="OrthoDB" id="1934858at2759"/>
<accession>A0A7J7LVS6</accession>
<dbReference type="PANTHER" id="PTHR31762">
    <property type="entry name" value="FAS-BINDING FACTOR-LIKE PROTEIN"/>
    <property type="match status" value="1"/>
</dbReference>
<evidence type="ECO:0000313" key="2">
    <source>
        <dbReference type="EMBL" id="KAF6146640.1"/>
    </source>
</evidence>
<dbReference type="PANTHER" id="PTHR31762:SF10">
    <property type="entry name" value="FAS-BINDING FACTOR-LIKE PROTEIN"/>
    <property type="match status" value="1"/>
</dbReference>
<name>A0A7J7LVS6_9MAGN</name>
<dbReference type="GO" id="GO:0000911">
    <property type="term" value="P:cytokinesis by cell plate formation"/>
    <property type="evidence" value="ECO:0007669"/>
    <property type="project" value="InterPro"/>
</dbReference>
<keyword evidence="1" id="KW-0175">Coiled coil</keyword>
<sequence>MTVRDEEARKVKSTLDLGNLNVGATGSHHSSSALQDELDLLQEENETCLLSRKEVALRQREAALKVTAQAHVKSEEVISLRFEVETARDEAASAIEQLHEAESKVKSLRSVTQRMILTKEEMEEVILKRCWLARYWNLFVQHDIHPEIAGQKYE</sequence>
<organism evidence="2 3">
    <name type="scientific">Kingdonia uniflora</name>
    <dbReference type="NCBI Taxonomy" id="39325"/>
    <lineage>
        <taxon>Eukaryota</taxon>
        <taxon>Viridiplantae</taxon>
        <taxon>Streptophyta</taxon>
        <taxon>Embryophyta</taxon>
        <taxon>Tracheophyta</taxon>
        <taxon>Spermatophyta</taxon>
        <taxon>Magnoliopsida</taxon>
        <taxon>Ranunculales</taxon>
        <taxon>Circaeasteraceae</taxon>
        <taxon>Kingdonia</taxon>
    </lineage>
</organism>
<reference evidence="2 3" key="1">
    <citation type="journal article" date="2020" name="IScience">
        <title>Genome Sequencing of the Endangered Kingdonia uniflora (Circaeasteraceae, Ranunculales) Reveals Potential Mechanisms of Evolutionary Specialization.</title>
        <authorList>
            <person name="Sun Y."/>
            <person name="Deng T."/>
            <person name="Zhang A."/>
            <person name="Moore M.J."/>
            <person name="Landis J.B."/>
            <person name="Lin N."/>
            <person name="Zhang H."/>
            <person name="Zhang X."/>
            <person name="Huang J."/>
            <person name="Zhang X."/>
            <person name="Sun H."/>
            <person name="Wang H."/>
        </authorList>
    </citation>
    <scope>NUCLEOTIDE SEQUENCE [LARGE SCALE GENOMIC DNA]</scope>
    <source>
        <strain evidence="2">TB1705</strain>
        <tissue evidence="2">Leaf</tissue>
    </source>
</reference>
<dbReference type="AlphaFoldDB" id="A0A7J7LVS6"/>
<proteinExistence type="predicted"/>
<evidence type="ECO:0000256" key="1">
    <source>
        <dbReference type="SAM" id="Coils"/>
    </source>
</evidence>